<dbReference type="Gene3D" id="3.90.1150.10">
    <property type="entry name" value="Aspartate Aminotransferase, domain 1"/>
    <property type="match status" value="1"/>
</dbReference>
<evidence type="ECO:0000313" key="7">
    <source>
        <dbReference type="Proteomes" id="UP001149400"/>
    </source>
</evidence>
<dbReference type="GO" id="GO:0008483">
    <property type="term" value="F:transaminase activity"/>
    <property type="evidence" value="ECO:0007669"/>
    <property type="project" value="UniProtKB-KW"/>
</dbReference>
<evidence type="ECO:0000256" key="5">
    <source>
        <dbReference type="RuleBase" id="RU003560"/>
    </source>
</evidence>
<protein>
    <submittedName>
        <fullName evidence="6">Aminotransferase class III-fold pyridoxal phosphate-dependent enzyme</fullName>
    </submittedName>
</protein>
<dbReference type="PIRSF" id="PIRSF000521">
    <property type="entry name" value="Transaminase_4ab_Lys_Orn"/>
    <property type="match status" value="1"/>
</dbReference>
<dbReference type="PANTHER" id="PTHR11986:SF79">
    <property type="entry name" value="ACETYLORNITHINE AMINOTRANSFERASE, MITOCHONDRIAL"/>
    <property type="match status" value="1"/>
</dbReference>
<dbReference type="InterPro" id="IPR015422">
    <property type="entry name" value="PyrdxlP-dep_Trfase_small"/>
</dbReference>
<dbReference type="SUPFAM" id="SSF53383">
    <property type="entry name" value="PLP-dependent transferases"/>
    <property type="match status" value="1"/>
</dbReference>
<dbReference type="Proteomes" id="UP001149400">
    <property type="component" value="Unassembled WGS sequence"/>
</dbReference>
<gene>
    <name evidence="6" type="ORF">LRP50_01080</name>
</gene>
<comment type="similarity">
    <text evidence="5">Belongs to the class-III pyridoxal-phosphate-dependent aminotransferase family.</text>
</comment>
<evidence type="ECO:0000256" key="2">
    <source>
        <dbReference type="ARBA" id="ARBA00022576"/>
    </source>
</evidence>
<evidence type="ECO:0000313" key="6">
    <source>
        <dbReference type="EMBL" id="MDD1791722.1"/>
    </source>
</evidence>
<dbReference type="RefSeq" id="WP_274162670.1">
    <property type="nucleotide sequence ID" value="NZ_JAJUBC010000001.1"/>
</dbReference>
<dbReference type="Pfam" id="PF00202">
    <property type="entry name" value="Aminotran_3"/>
    <property type="match status" value="1"/>
</dbReference>
<evidence type="ECO:0000256" key="3">
    <source>
        <dbReference type="ARBA" id="ARBA00022679"/>
    </source>
</evidence>
<dbReference type="InterPro" id="IPR005814">
    <property type="entry name" value="Aminotrans_3"/>
</dbReference>
<keyword evidence="2 6" id="KW-0032">Aminotransferase</keyword>
<organism evidence="6 7">
    <name type="scientific">Enterovibrio gelatinilyticus</name>
    <dbReference type="NCBI Taxonomy" id="2899819"/>
    <lineage>
        <taxon>Bacteria</taxon>
        <taxon>Pseudomonadati</taxon>
        <taxon>Pseudomonadota</taxon>
        <taxon>Gammaproteobacteria</taxon>
        <taxon>Vibrionales</taxon>
        <taxon>Vibrionaceae</taxon>
        <taxon>Enterovibrio</taxon>
    </lineage>
</organism>
<dbReference type="InterPro" id="IPR015421">
    <property type="entry name" value="PyrdxlP-dep_Trfase_major"/>
</dbReference>
<comment type="cofactor">
    <cofactor evidence="1">
        <name>pyridoxal 5'-phosphate</name>
        <dbReference type="ChEBI" id="CHEBI:597326"/>
    </cofactor>
</comment>
<keyword evidence="4 5" id="KW-0663">Pyridoxal phosphate</keyword>
<reference evidence="6" key="1">
    <citation type="submission" date="2021-12" db="EMBL/GenBank/DDBJ databases">
        <title>Enterovibrio ZSDZ35 sp. nov. and Enterovibrio ZSDZ42 sp. nov., isolated from coastal seawater in Qingdao.</title>
        <authorList>
            <person name="Zhang P."/>
        </authorList>
    </citation>
    <scope>NUCLEOTIDE SEQUENCE</scope>
    <source>
        <strain evidence="6">ZSDZ42</strain>
    </source>
</reference>
<name>A0ABT5QUN9_9GAMM</name>
<dbReference type="InterPro" id="IPR050103">
    <property type="entry name" value="Class-III_PLP-dep_AT"/>
</dbReference>
<dbReference type="PANTHER" id="PTHR11986">
    <property type="entry name" value="AMINOTRANSFERASE CLASS III"/>
    <property type="match status" value="1"/>
</dbReference>
<keyword evidence="7" id="KW-1185">Reference proteome</keyword>
<dbReference type="EMBL" id="JAJUBC010000001">
    <property type="protein sequence ID" value="MDD1791722.1"/>
    <property type="molecule type" value="Genomic_DNA"/>
</dbReference>
<dbReference type="Gene3D" id="3.40.640.10">
    <property type="entry name" value="Type I PLP-dependent aspartate aminotransferase-like (Major domain)"/>
    <property type="match status" value="1"/>
</dbReference>
<dbReference type="InterPro" id="IPR015424">
    <property type="entry name" value="PyrdxlP-dep_Trfase"/>
</dbReference>
<comment type="caution">
    <text evidence="6">The sequence shown here is derived from an EMBL/GenBank/DDBJ whole genome shotgun (WGS) entry which is preliminary data.</text>
</comment>
<evidence type="ECO:0000256" key="1">
    <source>
        <dbReference type="ARBA" id="ARBA00001933"/>
    </source>
</evidence>
<evidence type="ECO:0000256" key="4">
    <source>
        <dbReference type="ARBA" id="ARBA00022898"/>
    </source>
</evidence>
<accession>A0ABT5QUN9</accession>
<proteinExistence type="inferred from homology"/>
<keyword evidence="3" id="KW-0808">Transferase</keyword>
<sequence length="422" mass="46774">MQRFIQEYRNCVNPYWVGALEALDHCPVFNEAKGSYLTDDKGDTWLDFVMGYGSALLGHNPQEIRANFLEDICKDLPIITPFGIAPGSAALCSKVIEKSALHNHQCWIMTTGAEAIECAVKVAQVSTQRSNLLCNRTGFHGLSIHNVNLTGNAHWRQGLPNFVCDHIDYTHCGNLALTLEKISTRKFAAYVTEPIEGMGGGQYWSAEQIEKIKSACEQAGTRLIVDEVMTGVWRTGRFLASQSLNWSIEPDHLVLSKNLTAGFSPLSILLSSSSEYRHFFGRAGFEKAHGSTFCGNSIAVSSALSLMTYMEEHDVLSKGLTTHHYLAEKLKALKKTYPHMIESTASFGALHYISVKGADSDVLAYYLFNFLFCNRVLVNMCANCPNTLKLTPPLTLTLEHVDTFLSLFESALEALVETFPHT</sequence>